<reference evidence="1" key="1">
    <citation type="submission" date="2023-07" db="EMBL/GenBank/DDBJ databases">
        <title>Chromosome-level genome assembly of Artemia franciscana.</title>
        <authorList>
            <person name="Jo E."/>
        </authorList>
    </citation>
    <scope>NUCLEOTIDE SEQUENCE</scope>
    <source>
        <tissue evidence="1">Whole body</tissue>
    </source>
</reference>
<organism evidence="1 2">
    <name type="scientific">Artemia franciscana</name>
    <name type="common">Brine shrimp</name>
    <name type="synonym">Artemia sanfranciscana</name>
    <dbReference type="NCBI Taxonomy" id="6661"/>
    <lineage>
        <taxon>Eukaryota</taxon>
        <taxon>Metazoa</taxon>
        <taxon>Ecdysozoa</taxon>
        <taxon>Arthropoda</taxon>
        <taxon>Crustacea</taxon>
        <taxon>Branchiopoda</taxon>
        <taxon>Anostraca</taxon>
        <taxon>Artemiidae</taxon>
        <taxon>Artemia</taxon>
    </lineage>
</organism>
<keyword evidence="2" id="KW-1185">Reference proteome</keyword>
<sequence>MEFHSKHGSSVGEIRWTGRGLEKFDDGYTIAYSEDPSIHRPGVGVIMSSSANWAMASWNSVNERLMRVSCVSNHTKLTIITCYATTNEADNNKKDTFCDMLQAVTKYVPSHDILCVTGDLNAKIGMDRQHCPQVLDCHDIEEINENGVLLVDYALSNGLVISGTFFKHKTIYKCTWMSPIGEQEIKSITS</sequence>
<dbReference type="Gene3D" id="3.60.10.10">
    <property type="entry name" value="Endonuclease/exonuclease/phosphatase"/>
    <property type="match status" value="1"/>
</dbReference>
<dbReference type="InterPro" id="IPR036691">
    <property type="entry name" value="Endo/exonu/phosph_ase_sf"/>
</dbReference>
<gene>
    <name evidence="1" type="ORF">QYM36_008949</name>
</gene>
<comment type="caution">
    <text evidence="1">The sequence shown here is derived from an EMBL/GenBank/DDBJ whole genome shotgun (WGS) entry which is preliminary data.</text>
</comment>
<name>A0AA88HV91_ARTSF</name>
<protein>
    <recommendedName>
        <fullName evidence="3">Endonuclease/exonuclease/phosphatase domain-containing protein</fullName>
    </recommendedName>
</protein>
<dbReference type="SUPFAM" id="SSF56219">
    <property type="entry name" value="DNase I-like"/>
    <property type="match status" value="1"/>
</dbReference>
<evidence type="ECO:0000313" key="1">
    <source>
        <dbReference type="EMBL" id="KAK2714564.1"/>
    </source>
</evidence>
<evidence type="ECO:0008006" key="3">
    <source>
        <dbReference type="Google" id="ProtNLM"/>
    </source>
</evidence>
<dbReference type="EMBL" id="JAVRJZ010000013">
    <property type="protein sequence ID" value="KAK2714564.1"/>
    <property type="molecule type" value="Genomic_DNA"/>
</dbReference>
<accession>A0AA88HV91</accession>
<dbReference type="AlphaFoldDB" id="A0AA88HV91"/>
<proteinExistence type="predicted"/>
<evidence type="ECO:0000313" key="2">
    <source>
        <dbReference type="Proteomes" id="UP001187531"/>
    </source>
</evidence>
<dbReference type="Proteomes" id="UP001187531">
    <property type="component" value="Unassembled WGS sequence"/>
</dbReference>